<evidence type="ECO:0000259" key="15">
    <source>
        <dbReference type="PROSITE" id="PS50873"/>
    </source>
</evidence>
<evidence type="ECO:0000256" key="6">
    <source>
        <dbReference type="ARBA" id="ARBA00022617"/>
    </source>
</evidence>
<dbReference type="SMR" id="A0A2V3IPX8"/>
<comment type="caution">
    <text evidence="16">The sequence shown here is derived from an EMBL/GenBank/DDBJ whole genome shotgun (WGS) entry which is preliminary data.</text>
</comment>
<dbReference type="SUPFAM" id="SSF48113">
    <property type="entry name" value="Heme-dependent peroxidases"/>
    <property type="match status" value="1"/>
</dbReference>
<dbReference type="PRINTS" id="PR00458">
    <property type="entry name" value="PEROXIDASE"/>
</dbReference>
<dbReference type="GO" id="GO:0004130">
    <property type="term" value="F:cytochrome-c peroxidase activity"/>
    <property type="evidence" value="ECO:0007669"/>
    <property type="project" value="UniProtKB-EC"/>
</dbReference>
<dbReference type="Gene3D" id="1.10.520.10">
    <property type="match status" value="1"/>
</dbReference>
<dbReference type="GO" id="GO:0046872">
    <property type="term" value="F:metal ion binding"/>
    <property type="evidence" value="ECO:0007669"/>
    <property type="project" value="UniProtKB-KW"/>
</dbReference>
<evidence type="ECO:0000256" key="2">
    <source>
        <dbReference type="ARBA" id="ARBA00004305"/>
    </source>
</evidence>
<keyword evidence="8" id="KW-0809">Transit peptide</keyword>
<dbReference type="PROSITE" id="PS00436">
    <property type="entry name" value="PEROXIDASE_2"/>
    <property type="match status" value="1"/>
</dbReference>
<dbReference type="Gene3D" id="1.10.420.10">
    <property type="entry name" value="Peroxidase, domain 2"/>
    <property type="match status" value="1"/>
</dbReference>
<comment type="function">
    <text evidence="1">Destroys radicals which are normally produced within the cells and which are toxic to biological systems.</text>
</comment>
<organism evidence="16 17">
    <name type="scientific">Gracilariopsis chorda</name>
    <dbReference type="NCBI Taxonomy" id="448386"/>
    <lineage>
        <taxon>Eukaryota</taxon>
        <taxon>Rhodophyta</taxon>
        <taxon>Florideophyceae</taxon>
        <taxon>Rhodymeniophycidae</taxon>
        <taxon>Gracilariales</taxon>
        <taxon>Gracilariaceae</taxon>
        <taxon>Gracilariopsis</taxon>
    </lineage>
</organism>
<comment type="subcellular location">
    <subcellularLocation>
        <location evidence="3">Mitochondrion intermembrane space</location>
    </subcellularLocation>
    <subcellularLocation>
        <location evidence="2">Mitochondrion matrix</location>
    </subcellularLocation>
</comment>
<dbReference type="PROSITE" id="PS00435">
    <property type="entry name" value="PEROXIDASE_1"/>
    <property type="match status" value="1"/>
</dbReference>
<reference evidence="16 17" key="1">
    <citation type="journal article" date="2018" name="Mol. Biol. Evol.">
        <title>Analysis of the draft genome of the red seaweed Gracilariopsis chorda provides insights into genome size evolution in Rhodophyta.</title>
        <authorList>
            <person name="Lee J."/>
            <person name="Yang E.C."/>
            <person name="Graf L."/>
            <person name="Yang J.H."/>
            <person name="Qiu H."/>
            <person name="Zel Zion U."/>
            <person name="Chan C.X."/>
            <person name="Stephens T.G."/>
            <person name="Weber A.P.M."/>
            <person name="Boo G.H."/>
            <person name="Boo S.M."/>
            <person name="Kim K.M."/>
            <person name="Shin Y."/>
            <person name="Jung M."/>
            <person name="Lee S.J."/>
            <person name="Yim H.S."/>
            <person name="Lee J.H."/>
            <person name="Bhattacharya D."/>
            <person name="Yoon H.S."/>
        </authorList>
    </citation>
    <scope>NUCLEOTIDE SEQUENCE [LARGE SCALE GENOMIC DNA]</scope>
    <source>
        <strain evidence="16 17">SKKU-2015</strain>
        <tissue evidence="16">Whole body</tissue>
    </source>
</reference>
<evidence type="ECO:0000256" key="8">
    <source>
        <dbReference type="ARBA" id="ARBA00022946"/>
    </source>
</evidence>
<dbReference type="InterPro" id="IPR044831">
    <property type="entry name" value="Ccp1-like"/>
</dbReference>
<keyword evidence="17" id="KW-1185">Reference proteome</keyword>
<feature type="domain" description="Plant heme peroxidase family profile" evidence="15">
    <location>
        <begin position="145"/>
        <end position="348"/>
    </location>
</feature>
<dbReference type="GO" id="GO:0042744">
    <property type="term" value="P:hydrogen peroxide catabolic process"/>
    <property type="evidence" value="ECO:0007669"/>
    <property type="project" value="TreeGrafter"/>
</dbReference>
<dbReference type="GO" id="GO:0005759">
    <property type="term" value="C:mitochondrial matrix"/>
    <property type="evidence" value="ECO:0007669"/>
    <property type="project" value="UniProtKB-SubCell"/>
</dbReference>
<dbReference type="InterPro" id="IPR002207">
    <property type="entry name" value="Peroxidase_I"/>
</dbReference>
<dbReference type="AlphaFoldDB" id="A0A2V3IPX8"/>
<dbReference type="Proteomes" id="UP000247409">
    <property type="component" value="Unassembled WGS sequence"/>
</dbReference>
<dbReference type="GO" id="GO:0000302">
    <property type="term" value="P:response to reactive oxygen species"/>
    <property type="evidence" value="ECO:0007669"/>
    <property type="project" value="TreeGrafter"/>
</dbReference>
<dbReference type="STRING" id="448386.A0A2V3IPX8"/>
<dbReference type="OrthoDB" id="2859658at2759"/>
<dbReference type="FunFam" id="1.10.420.10:FF:000009">
    <property type="entry name" value="Ascorbate peroxidase"/>
    <property type="match status" value="1"/>
</dbReference>
<comment type="similarity">
    <text evidence="4">Belongs to the peroxidase family. Cytochrome c peroxidase subfamily.</text>
</comment>
<comment type="catalytic activity">
    <reaction evidence="14">
        <text>2 Fe(II)-[cytochrome c] + H2O2 + 2 H(+) = 2 Fe(III)-[cytochrome c] + 2 H2O</text>
        <dbReference type="Rhea" id="RHEA:16581"/>
        <dbReference type="Rhea" id="RHEA-COMP:10350"/>
        <dbReference type="Rhea" id="RHEA-COMP:14399"/>
        <dbReference type="ChEBI" id="CHEBI:15377"/>
        <dbReference type="ChEBI" id="CHEBI:15378"/>
        <dbReference type="ChEBI" id="CHEBI:16240"/>
        <dbReference type="ChEBI" id="CHEBI:29033"/>
        <dbReference type="ChEBI" id="CHEBI:29034"/>
        <dbReference type="EC" id="1.11.1.5"/>
    </reaction>
</comment>
<dbReference type="InterPro" id="IPR010255">
    <property type="entry name" value="Haem_peroxidase_sf"/>
</dbReference>
<evidence type="ECO:0000256" key="4">
    <source>
        <dbReference type="ARBA" id="ARBA00005997"/>
    </source>
</evidence>
<dbReference type="PANTHER" id="PTHR31356">
    <property type="entry name" value="THYLAKOID LUMENAL 29 KDA PROTEIN, CHLOROPLASTIC-RELATED"/>
    <property type="match status" value="1"/>
</dbReference>
<evidence type="ECO:0000256" key="10">
    <source>
        <dbReference type="ARBA" id="ARBA00023004"/>
    </source>
</evidence>
<dbReference type="GO" id="GO:0034599">
    <property type="term" value="P:cellular response to oxidative stress"/>
    <property type="evidence" value="ECO:0007669"/>
    <property type="project" value="InterPro"/>
</dbReference>
<keyword evidence="5 16" id="KW-0575">Peroxidase</keyword>
<keyword evidence="10" id="KW-0408">Iron</keyword>
<keyword evidence="9" id="KW-0560">Oxidoreductase</keyword>
<sequence>MATRVLVARLAARALSTAAASTPTARLSTLAASRSRHAAAAAAATRSTTALACVAALGLGTTVAYAATPVEDSVVSKEHIAAVAAAIHDLLDNEEEGDLGPTLVRLAWHASGTYDKESRTGGSDGATMRFSPESDHGANAGLHVARNALEPIKKLFPDFTYADLWTLAGAVAIEHMGGPNIVWRPGRHDAKDASECTPDGRLPDADKGQVGATIRHVRAIFNRQGFDDREMVALIGAHALGRCHTDRSGYTGPWTRAPTTFSNLYYKELLENTWTLKSWDGPDQFEDPTGDLMMLPSDMALVWDRDFRKYVVEFANDEEAFFKAFASAFQKLEENGVSALNNSAASGKPWYQFW</sequence>
<dbReference type="EC" id="1.11.1.5" evidence="12"/>
<keyword evidence="7" id="KW-0479">Metal-binding</keyword>
<keyword evidence="6" id="KW-0349">Heme</keyword>
<evidence type="ECO:0000256" key="14">
    <source>
        <dbReference type="ARBA" id="ARBA00049265"/>
    </source>
</evidence>
<dbReference type="PRINTS" id="PR00459">
    <property type="entry name" value="ASPEROXIDASE"/>
</dbReference>
<dbReference type="FunFam" id="1.10.520.10:FF:000005">
    <property type="entry name" value="Cytochrome c peroxidase"/>
    <property type="match status" value="1"/>
</dbReference>
<keyword evidence="11" id="KW-0496">Mitochondrion</keyword>
<evidence type="ECO:0000256" key="5">
    <source>
        <dbReference type="ARBA" id="ARBA00022559"/>
    </source>
</evidence>
<dbReference type="GO" id="GO:0020037">
    <property type="term" value="F:heme binding"/>
    <property type="evidence" value="ECO:0007669"/>
    <property type="project" value="InterPro"/>
</dbReference>
<evidence type="ECO:0000256" key="7">
    <source>
        <dbReference type="ARBA" id="ARBA00022723"/>
    </source>
</evidence>
<gene>
    <name evidence="16" type="ORF">BWQ96_06114</name>
</gene>
<dbReference type="PROSITE" id="PS50873">
    <property type="entry name" value="PEROXIDASE_4"/>
    <property type="match status" value="1"/>
</dbReference>
<evidence type="ECO:0000256" key="3">
    <source>
        <dbReference type="ARBA" id="ARBA00004569"/>
    </source>
</evidence>
<evidence type="ECO:0000256" key="12">
    <source>
        <dbReference type="ARBA" id="ARBA00039063"/>
    </source>
</evidence>
<accession>A0A2V3IPX8</accession>
<dbReference type="InterPro" id="IPR019793">
    <property type="entry name" value="Peroxidases_heam-ligand_BS"/>
</dbReference>
<dbReference type="InterPro" id="IPR002016">
    <property type="entry name" value="Haem_peroxidase"/>
</dbReference>
<dbReference type="Pfam" id="PF00141">
    <property type="entry name" value="peroxidase"/>
    <property type="match status" value="1"/>
</dbReference>
<dbReference type="EMBL" id="NBIV01000101">
    <property type="protein sequence ID" value="PXF44141.1"/>
    <property type="molecule type" value="Genomic_DNA"/>
</dbReference>
<dbReference type="GO" id="GO:0005758">
    <property type="term" value="C:mitochondrial intermembrane space"/>
    <property type="evidence" value="ECO:0007669"/>
    <property type="project" value="UniProtKB-SubCell"/>
</dbReference>
<evidence type="ECO:0000256" key="1">
    <source>
        <dbReference type="ARBA" id="ARBA00003917"/>
    </source>
</evidence>
<dbReference type="PANTHER" id="PTHR31356:SF58">
    <property type="entry name" value="CYTOCHROME C PEROXIDASE, MITOCHONDRIAL"/>
    <property type="match status" value="1"/>
</dbReference>
<evidence type="ECO:0000313" key="17">
    <source>
        <dbReference type="Proteomes" id="UP000247409"/>
    </source>
</evidence>
<evidence type="ECO:0000256" key="9">
    <source>
        <dbReference type="ARBA" id="ARBA00023002"/>
    </source>
</evidence>
<protein>
    <recommendedName>
        <fullName evidence="13">Cytochrome c peroxidase, mitochondrial</fullName>
        <ecNumber evidence="12">1.11.1.5</ecNumber>
    </recommendedName>
</protein>
<name>A0A2V3IPX8_9FLOR</name>
<evidence type="ECO:0000256" key="13">
    <source>
        <dbReference type="ARBA" id="ARBA00040313"/>
    </source>
</evidence>
<proteinExistence type="inferred from homology"/>
<evidence type="ECO:0000256" key="11">
    <source>
        <dbReference type="ARBA" id="ARBA00023128"/>
    </source>
</evidence>
<dbReference type="InterPro" id="IPR019794">
    <property type="entry name" value="Peroxidases_AS"/>
</dbReference>
<evidence type="ECO:0000313" key="16">
    <source>
        <dbReference type="EMBL" id="PXF44141.1"/>
    </source>
</evidence>